<dbReference type="RefSeq" id="WP_376845583.1">
    <property type="nucleotide sequence ID" value="NZ_JBHSFW010000002.1"/>
</dbReference>
<proteinExistence type="predicted"/>
<comment type="caution">
    <text evidence="1">The sequence shown here is derived from an EMBL/GenBank/DDBJ whole genome shotgun (WGS) entry which is preliminary data.</text>
</comment>
<evidence type="ECO:0000313" key="1">
    <source>
        <dbReference type="EMBL" id="MFC4618534.1"/>
    </source>
</evidence>
<organism evidence="1 2">
    <name type="scientific">Camelliibacillus cellulosilyticus</name>
    <dbReference type="NCBI Taxonomy" id="2174486"/>
    <lineage>
        <taxon>Bacteria</taxon>
        <taxon>Bacillati</taxon>
        <taxon>Bacillota</taxon>
        <taxon>Bacilli</taxon>
        <taxon>Bacillales</taxon>
        <taxon>Sporolactobacillaceae</taxon>
        <taxon>Camelliibacillus</taxon>
    </lineage>
</organism>
<dbReference type="Proteomes" id="UP001596022">
    <property type="component" value="Unassembled WGS sequence"/>
</dbReference>
<reference evidence="2" key="1">
    <citation type="journal article" date="2019" name="Int. J. Syst. Evol. Microbiol.">
        <title>The Global Catalogue of Microorganisms (GCM) 10K type strain sequencing project: providing services to taxonomists for standard genome sequencing and annotation.</title>
        <authorList>
            <consortium name="The Broad Institute Genomics Platform"/>
            <consortium name="The Broad Institute Genome Sequencing Center for Infectious Disease"/>
            <person name="Wu L."/>
            <person name="Ma J."/>
        </authorList>
    </citation>
    <scope>NUCLEOTIDE SEQUENCE [LARGE SCALE GENOMIC DNA]</scope>
    <source>
        <strain evidence="2">CGMCC 1.16306</strain>
    </source>
</reference>
<keyword evidence="2" id="KW-1185">Reference proteome</keyword>
<protein>
    <submittedName>
        <fullName evidence="1">Uncharacterized protein</fullName>
    </submittedName>
</protein>
<evidence type="ECO:0000313" key="2">
    <source>
        <dbReference type="Proteomes" id="UP001596022"/>
    </source>
</evidence>
<dbReference type="EMBL" id="JBHSFW010000002">
    <property type="protein sequence ID" value="MFC4618534.1"/>
    <property type="molecule type" value="Genomic_DNA"/>
</dbReference>
<name>A0ABV9GLT9_9BACL</name>
<sequence length="56" mass="6511">MSVNREDLYQMIDELPHDMLPMAANYLKALLGDEFEDSGELAEIEKCIEKGRYIVY</sequence>
<gene>
    <name evidence="1" type="ORF">ACFO4N_07270</name>
</gene>
<accession>A0ABV9GLT9</accession>